<name>A0A0B4S2J3_9FIRM</name>
<evidence type="ECO:0000313" key="2">
    <source>
        <dbReference type="EMBL" id="AIZ36669.1"/>
    </source>
</evidence>
<dbReference type="KEGG" id="pmic:NW74_04620"/>
<keyword evidence="3" id="KW-1185">Reference proteome</keyword>
<dbReference type="OrthoDB" id="9777257at2"/>
<dbReference type="InterPro" id="IPR002052">
    <property type="entry name" value="DNA_methylase_N6_adenine_CS"/>
</dbReference>
<dbReference type="PANTHER" id="PTHR47739">
    <property type="entry name" value="TRNA1(VAL) (ADENINE(37)-N6)-METHYLTRANSFERASE"/>
    <property type="match status" value="1"/>
</dbReference>
<dbReference type="GO" id="GO:0008757">
    <property type="term" value="F:S-adenosylmethionine-dependent methyltransferase activity"/>
    <property type="evidence" value="ECO:0007669"/>
    <property type="project" value="UniProtKB-ARBA"/>
</dbReference>
<dbReference type="STRING" id="33033.NW74_04620"/>
<dbReference type="AlphaFoldDB" id="A0A0B4S2J3"/>
<dbReference type="GO" id="GO:0003676">
    <property type="term" value="F:nucleic acid binding"/>
    <property type="evidence" value="ECO:0007669"/>
    <property type="project" value="InterPro"/>
</dbReference>
<sequence length="239" mass="27950">MDKHYIPNTKGVIFANKNKFSFSIDSILLSYFSKVKKDKILIDIGAGTGIIGFRINFLNNLKTVYLIEIQNENAKLIEHSIIENKLNNVILLNKDLKECYNDFENSSVDYIVSNPPYKKMNTGILNEDENFLISRYEYALKLEDILDFSYKKLKSSGKVFLIYSMERLVDVLSESRKFRLEPKRIQFISTNIDKKPHLFMVELVKNGNSNLLVEDNIYIYNKNGEYTDKIKEIYYGQNF</sequence>
<dbReference type="PROSITE" id="PS00092">
    <property type="entry name" value="N6_MTASE"/>
    <property type="match status" value="1"/>
</dbReference>
<protein>
    <submittedName>
        <fullName evidence="2">Methyltransferase</fullName>
    </submittedName>
</protein>
<dbReference type="InterPro" id="IPR029063">
    <property type="entry name" value="SAM-dependent_MTases_sf"/>
</dbReference>
<evidence type="ECO:0000313" key="3">
    <source>
        <dbReference type="Proteomes" id="UP000031386"/>
    </source>
</evidence>
<dbReference type="GO" id="GO:0032259">
    <property type="term" value="P:methylation"/>
    <property type="evidence" value="ECO:0007669"/>
    <property type="project" value="UniProtKB-KW"/>
</dbReference>
<dbReference type="InterPro" id="IPR050210">
    <property type="entry name" value="tRNA_Adenine-N(6)_MTase"/>
</dbReference>
<dbReference type="Pfam" id="PF05175">
    <property type="entry name" value="MTS"/>
    <property type="match status" value="1"/>
</dbReference>
<accession>A0A0B4S2J3</accession>
<dbReference type="GO" id="GO:0008170">
    <property type="term" value="F:N-methyltransferase activity"/>
    <property type="evidence" value="ECO:0007669"/>
    <property type="project" value="UniProtKB-ARBA"/>
</dbReference>
<organism evidence="2 3">
    <name type="scientific">Parvimonas micra</name>
    <dbReference type="NCBI Taxonomy" id="33033"/>
    <lineage>
        <taxon>Bacteria</taxon>
        <taxon>Bacillati</taxon>
        <taxon>Bacillota</taxon>
        <taxon>Tissierellia</taxon>
        <taxon>Tissierellales</taxon>
        <taxon>Peptoniphilaceae</taxon>
        <taxon>Parvimonas</taxon>
    </lineage>
</organism>
<gene>
    <name evidence="2" type="ORF">NW74_04620</name>
</gene>
<dbReference type="CDD" id="cd02440">
    <property type="entry name" value="AdoMet_MTases"/>
    <property type="match status" value="1"/>
</dbReference>
<evidence type="ECO:0000259" key="1">
    <source>
        <dbReference type="Pfam" id="PF05175"/>
    </source>
</evidence>
<dbReference type="PANTHER" id="PTHR47739:SF1">
    <property type="entry name" value="TRNA1(VAL) (ADENINE(37)-N6)-METHYLTRANSFERASE"/>
    <property type="match status" value="1"/>
</dbReference>
<keyword evidence="2" id="KW-0489">Methyltransferase</keyword>
<proteinExistence type="predicted"/>
<dbReference type="EMBL" id="CP009761">
    <property type="protein sequence ID" value="AIZ36669.1"/>
    <property type="molecule type" value="Genomic_DNA"/>
</dbReference>
<dbReference type="Proteomes" id="UP000031386">
    <property type="component" value="Chromosome"/>
</dbReference>
<dbReference type="Gene3D" id="3.40.50.150">
    <property type="entry name" value="Vaccinia Virus protein VP39"/>
    <property type="match status" value="1"/>
</dbReference>
<dbReference type="InterPro" id="IPR007848">
    <property type="entry name" value="Small_mtfrase_dom"/>
</dbReference>
<keyword evidence="2" id="KW-0808">Transferase</keyword>
<feature type="domain" description="Methyltransferase small" evidence="1">
    <location>
        <begin position="27"/>
        <end position="121"/>
    </location>
</feature>
<dbReference type="RefSeq" id="WP_041954095.1">
    <property type="nucleotide sequence ID" value="NZ_CP009761.1"/>
</dbReference>
<reference evidence="2 3" key="1">
    <citation type="submission" date="2014-10" db="EMBL/GenBank/DDBJ databases">
        <title>Complete genome sequence of Parvimonas micra KCOM 1535 (= ChDC B708).</title>
        <authorList>
            <person name="Kook J.-K."/>
            <person name="Park S.-N."/>
            <person name="Lim Y.K."/>
            <person name="Roh H."/>
        </authorList>
    </citation>
    <scope>NUCLEOTIDE SEQUENCE [LARGE SCALE GENOMIC DNA]</scope>
    <source>
        <strain evidence="3">KCOM 1535 / ChDC B708</strain>
    </source>
</reference>
<dbReference type="SUPFAM" id="SSF53335">
    <property type="entry name" value="S-adenosyl-L-methionine-dependent methyltransferases"/>
    <property type="match status" value="1"/>
</dbReference>